<comment type="caution">
    <text evidence="1">The sequence shown here is derived from an EMBL/GenBank/DDBJ whole genome shotgun (WGS) entry which is preliminary data.</text>
</comment>
<reference evidence="2" key="1">
    <citation type="submission" date="2014-09" db="EMBL/GenBank/DDBJ databases">
        <authorList>
            <person name="Mudge J."/>
            <person name="Ramaraj T."/>
            <person name="Lindquist I.E."/>
            <person name="Bharti A.K."/>
            <person name="Sundararajan A."/>
            <person name="Cameron C.T."/>
            <person name="Woodward J.E."/>
            <person name="May G.D."/>
            <person name="Brubaker C."/>
            <person name="Broadhvest J."/>
            <person name="Wilkins T.A."/>
        </authorList>
    </citation>
    <scope>NUCLEOTIDE SEQUENCE</scope>
    <source>
        <strain evidence="2">cv. AKA8401</strain>
    </source>
</reference>
<keyword evidence="2" id="KW-1185">Reference proteome</keyword>
<protein>
    <submittedName>
        <fullName evidence="1">Uncharacterized protein</fullName>
    </submittedName>
</protein>
<name>A0A0B0MU81_GOSAR</name>
<gene>
    <name evidence="1" type="ORF">F383_28403</name>
</gene>
<dbReference type="AlphaFoldDB" id="A0A0B0MU81"/>
<evidence type="ECO:0000313" key="1">
    <source>
        <dbReference type="EMBL" id="KHG03922.1"/>
    </source>
</evidence>
<evidence type="ECO:0000313" key="2">
    <source>
        <dbReference type="Proteomes" id="UP000032142"/>
    </source>
</evidence>
<dbReference type="EMBL" id="JRRC01398541">
    <property type="protein sequence ID" value="KHG03922.1"/>
    <property type="molecule type" value="Genomic_DNA"/>
</dbReference>
<accession>A0A0B0MU81</accession>
<organism evidence="1 2">
    <name type="scientific">Gossypium arboreum</name>
    <name type="common">Tree cotton</name>
    <name type="synonym">Gossypium nanking</name>
    <dbReference type="NCBI Taxonomy" id="29729"/>
    <lineage>
        <taxon>Eukaryota</taxon>
        <taxon>Viridiplantae</taxon>
        <taxon>Streptophyta</taxon>
        <taxon>Embryophyta</taxon>
        <taxon>Tracheophyta</taxon>
        <taxon>Spermatophyta</taxon>
        <taxon>Magnoliopsida</taxon>
        <taxon>eudicotyledons</taxon>
        <taxon>Gunneridae</taxon>
        <taxon>Pentapetalae</taxon>
        <taxon>rosids</taxon>
        <taxon>malvids</taxon>
        <taxon>Malvales</taxon>
        <taxon>Malvaceae</taxon>
        <taxon>Malvoideae</taxon>
        <taxon>Gossypium</taxon>
    </lineage>
</organism>
<dbReference type="Proteomes" id="UP000032142">
    <property type="component" value="Unassembled WGS sequence"/>
</dbReference>
<sequence>MDLGSFQNIKDLKELF</sequence>
<proteinExistence type="predicted"/>